<sequence>LIIEFPAITSKVLAVFHDNKRVESLDLNSHGAVILQECQFYAEEGGQKYDKGFLEINGGKEYPAVVRVARVGDNLDDACAVECCSGTHVLSTSSIMDFTVLSDRSSAKGVRRIFALTGEKARKSREYGREIISRLESVAEDFSNDSLNEEIDWSQMPYEDNAQARKLLKVIKKKRKVKKEIKC</sequence>
<dbReference type="InterPro" id="IPR018164">
    <property type="entry name" value="Ala-tRNA-synth_IIc_N"/>
</dbReference>
<evidence type="ECO:0000259" key="2">
    <source>
        <dbReference type="SMART" id="SM00863"/>
    </source>
</evidence>
<dbReference type="EMBL" id="KN563786">
    <property type="protein sequence ID" value="KHJ85465.1"/>
    <property type="molecule type" value="Genomic_DNA"/>
</dbReference>
<dbReference type="Proteomes" id="UP000053660">
    <property type="component" value="Unassembled WGS sequence"/>
</dbReference>
<proteinExistence type="inferred from homology"/>
<dbReference type="SMART" id="SM00863">
    <property type="entry name" value="tRNA_SAD"/>
    <property type="match status" value="1"/>
</dbReference>
<dbReference type="Gene3D" id="3.30.980.10">
    <property type="entry name" value="Threonyl-trna Synthetase, Chain A, domain 2"/>
    <property type="match status" value="1"/>
</dbReference>
<keyword evidence="3" id="KW-0436">Ligase</keyword>
<reference evidence="3 4" key="1">
    <citation type="submission" date="2014-03" db="EMBL/GenBank/DDBJ databases">
        <title>Draft genome of the hookworm Oesophagostomum dentatum.</title>
        <authorList>
            <person name="Mitreva M."/>
        </authorList>
    </citation>
    <scope>NUCLEOTIDE SEQUENCE [LARGE SCALE GENOMIC DNA]</scope>
    <source>
        <strain evidence="3 4">OD-Hann</strain>
    </source>
</reference>
<dbReference type="GO" id="GO:0005524">
    <property type="term" value="F:ATP binding"/>
    <property type="evidence" value="ECO:0007669"/>
    <property type="project" value="InterPro"/>
</dbReference>
<dbReference type="GO" id="GO:0005739">
    <property type="term" value="C:mitochondrion"/>
    <property type="evidence" value="ECO:0007669"/>
    <property type="project" value="TreeGrafter"/>
</dbReference>
<dbReference type="SUPFAM" id="SSF55186">
    <property type="entry name" value="ThrRS/AlaRS common domain"/>
    <property type="match status" value="1"/>
</dbReference>
<dbReference type="GO" id="GO:0006419">
    <property type="term" value="P:alanyl-tRNA aminoacylation"/>
    <property type="evidence" value="ECO:0007669"/>
    <property type="project" value="InterPro"/>
</dbReference>
<organism evidence="3 4">
    <name type="scientific">Oesophagostomum dentatum</name>
    <name type="common">Nodular worm</name>
    <dbReference type="NCBI Taxonomy" id="61180"/>
    <lineage>
        <taxon>Eukaryota</taxon>
        <taxon>Metazoa</taxon>
        <taxon>Ecdysozoa</taxon>
        <taxon>Nematoda</taxon>
        <taxon>Chromadorea</taxon>
        <taxon>Rhabditida</taxon>
        <taxon>Rhabditina</taxon>
        <taxon>Rhabditomorpha</taxon>
        <taxon>Strongyloidea</taxon>
        <taxon>Strongylidae</taxon>
        <taxon>Oesophagostomum</taxon>
    </lineage>
</organism>
<name>A0A0B1SQG9_OESDE</name>
<dbReference type="AlphaFoldDB" id="A0A0B1SQG9"/>
<dbReference type="PANTHER" id="PTHR11777">
    <property type="entry name" value="ALANYL-TRNA SYNTHETASE"/>
    <property type="match status" value="1"/>
</dbReference>
<dbReference type="PANTHER" id="PTHR11777:SF9">
    <property type="entry name" value="ALANINE--TRNA LIGASE, CYTOPLASMIC"/>
    <property type="match status" value="1"/>
</dbReference>
<dbReference type="InterPro" id="IPR018163">
    <property type="entry name" value="Thr/Ala-tRNA-synth_IIc_edit"/>
</dbReference>
<feature type="non-terminal residue" evidence="3">
    <location>
        <position position="1"/>
    </location>
</feature>
<dbReference type="InterPro" id="IPR009000">
    <property type="entry name" value="Transl_B-barrel_sf"/>
</dbReference>
<feature type="domain" description="Threonyl/alanyl tRNA synthetase SAD" evidence="2">
    <location>
        <begin position="66"/>
        <end position="114"/>
    </location>
</feature>
<dbReference type="InterPro" id="IPR012947">
    <property type="entry name" value="tRNA_SAD"/>
</dbReference>
<protein>
    <submittedName>
        <fullName evidence="3">Threonine/alanine tRNA ligase second additional domain protein</fullName>
    </submittedName>
</protein>
<dbReference type="GO" id="GO:0004813">
    <property type="term" value="F:alanine-tRNA ligase activity"/>
    <property type="evidence" value="ECO:0007669"/>
    <property type="project" value="InterPro"/>
</dbReference>
<evidence type="ECO:0000256" key="1">
    <source>
        <dbReference type="ARBA" id="ARBA00008429"/>
    </source>
</evidence>
<dbReference type="Pfam" id="PF01411">
    <property type="entry name" value="tRNA-synt_2c"/>
    <property type="match status" value="1"/>
</dbReference>
<evidence type="ECO:0000313" key="4">
    <source>
        <dbReference type="Proteomes" id="UP000053660"/>
    </source>
</evidence>
<evidence type="ECO:0000313" key="3">
    <source>
        <dbReference type="EMBL" id="KHJ85465.1"/>
    </source>
</evidence>
<dbReference type="GO" id="GO:0002161">
    <property type="term" value="F:aminoacyl-tRNA deacylase activity"/>
    <property type="evidence" value="ECO:0007669"/>
    <property type="project" value="TreeGrafter"/>
</dbReference>
<dbReference type="SUPFAM" id="SSF50447">
    <property type="entry name" value="Translation proteins"/>
    <property type="match status" value="1"/>
</dbReference>
<keyword evidence="4" id="KW-1185">Reference proteome</keyword>
<accession>A0A0B1SQG9</accession>
<gene>
    <name evidence="3" type="ORF">OESDEN_14807</name>
</gene>
<dbReference type="InterPro" id="IPR050058">
    <property type="entry name" value="Ala-tRNA_ligase"/>
</dbReference>
<comment type="similarity">
    <text evidence="1">Belongs to the class-II aminoacyl-tRNA synthetase family. Alax-L subfamily.</text>
</comment>
<dbReference type="OrthoDB" id="5858219at2759"/>